<sequence>MQASASQDKTRRKPGHNEGTQHPDYENITLAFRDKEELKLKQSAPKKQAQVKPSLDTSQIPPWFHRTIMILYVLLALIFSFCIILSALVLVKNSEMSRELWSLRVELLNVSSLVQQCQDQQDNHWKAVQTGIREAKSNIATVSSKVQSGNDKLKTVPADITDIKTTLKALEKKVLTRKPGLGSAHF</sequence>
<keyword evidence="3" id="KW-1185">Reference proteome</keyword>
<proteinExistence type="predicted"/>
<feature type="compositionally biased region" description="Basic and acidic residues" evidence="1">
    <location>
        <begin position="15"/>
        <end position="25"/>
    </location>
</feature>
<dbReference type="Proteomes" id="UP000694915">
    <property type="component" value="Unplaced"/>
</dbReference>
<dbReference type="InterPro" id="IPR038818">
    <property type="entry name" value="MCEMP1"/>
</dbReference>
<feature type="region of interest" description="Disordered" evidence="1">
    <location>
        <begin position="1"/>
        <end position="27"/>
    </location>
</feature>
<dbReference type="PANTHER" id="PTHR37856:SF1">
    <property type="entry name" value="MAST CELL-EXPRESSED MEMBRANE PROTEIN 1"/>
    <property type="match status" value="1"/>
</dbReference>
<organism evidence="3 4">
    <name type="scientific">Microtus ochrogaster</name>
    <name type="common">Prairie vole</name>
    <dbReference type="NCBI Taxonomy" id="79684"/>
    <lineage>
        <taxon>Eukaryota</taxon>
        <taxon>Metazoa</taxon>
        <taxon>Chordata</taxon>
        <taxon>Craniata</taxon>
        <taxon>Vertebrata</taxon>
        <taxon>Euteleostomi</taxon>
        <taxon>Mammalia</taxon>
        <taxon>Eutheria</taxon>
        <taxon>Euarchontoglires</taxon>
        <taxon>Glires</taxon>
        <taxon>Rodentia</taxon>
        <taxon>Myomorpha</taxon>
        <taxon>Muroidea</taxon>
        <taxon>Cricetidae</taxon>
        <taxon>Arvicolinae</taxon>
        <taxon>Microtus</taxon>
    </lineage>
</organism>
<dbReference type="RefSeq" id="XP_005371820.1">
    <property type="nucleotide sequence ID" value="XM_005371763.1"/>
</dbReference>
<evidence type="ECO:0000256" key="2">
    <source>
        <dbReference type="SAM" id="Phobius"/>
    </source>
</evidence>
<keyword evidence="2" id="KW-1133">Transmembrane helix</keyword>
<name>A0ABM0LSB5_MICOH</name>
<evidence type="ECO:0000256" key="1">
    <source>
        <dbReference type="SAM" id="MobiDB-lite"/>
    </source>
</evidence>
<reference evidence="4" key="1">
    <citation type="submission" date="2025-08" db="UniProtKB">
        <authorList>
            <consortium name="RefSeq"/>
        </authorList>
    </citation>
    <scope>IDENTIFICATION</scope>
</reference>
<evidence type="ECO:0000313" key="4">
    <source>
        <dbReference type="RefSeq" id="XP_005371820.1"/>
    </source>
</evidence>
<dbReference type="GeneID" id="101990700"/>
<keyword evidence="2" id="KW-0812">Transmembrane</keyword>
<evidence type="ECO:0000313" key="3">
    <source>
        <dbReference type="Proteomes" id="UP000694915"/>
    </source>
</evidence>
<protein>
    <submittedName>
        <fullName evidence="4">Mast cell-expressed membrane protein 1</fullName>
    </submittedName>
</protein>
<dbReference type="PANTHER" id="PTHR37856">
    <property type="entry name" value="MAST CELL-EXPRESSED MEMBRANE PROTEIN 1"/>
    <property type="match status" value="1"/>
</dbReference>
<accession>A0ABM0LSB5</accession>
<keyword evidence="2" id="KW-0472">Membrane</keyword>
<gene>
    <name evidence="4" type="primary">Mcemp1</name>
</gene>
<feature type="transmembrane region" description="Helical" evidence="2">
    <location>
        <begin position="69"/>
        <end position="91"/>
    </location>
</feature>